<feature type="transmembrane region" description="Helical" evidence="1">
    <location>
        <begin position="12"/>
        <end position="28"/>
    </location>
</feature>
<evidence type="ECO:0000256" key="1">
    <source>
        <dbReference type="SAM" id="Phobius"/>
    </source>
</evidence>
<dbReference type="Proteomes" id="UP000677218">
    <property type="component" value="Unassembled WGS sequence"/>
</dbReference>
<accession>A0A916VJ64</accession>
<sequence>MDKKEQRSFRANYIFIIAAILLPILFRPSNGMELATTILIVLFGVAAAAELFYEWRKQKKHSEETKND</sequence>
<keyword evidence="3" id="KW-1185">Reference proteome</keyword>
<evidence type="ECO:0000313" key="2">
    <source>
        <dbReference type="EMBL" id="GFZ27179.1"/>
    </source>
</evidence>
<name>A0A916VJ64_9LACO</name>
<keyword evidence="1" id="KW-0812">Transmembrane</keyword>
<evidence type="ECO:0000313" key="3">
    <source>
        <dbReference type="Proteomes" id="UP000677218"/>
    </source>
</evidence>
<keyword evidence="1" id="KW-0472">Membrane</keyword>
<feature type="transmembrane region" description="Helical" evidence="1">
    <location>
        <begin position="34"/>
        <end position="53"/>
    </location>
</feature>
<comment type="caution">
    <text evidence="2">The sequence shown here is derived from an EMBL/GenBank/DDBJ whole genome shotgun (WGS) entry which is preliminary data.</text>
</comment>
<organism evidence="2 3">
    <name type="scientific">Lactobacillus corticis</name>
    <dbReference type="NCBI Taxonomy" id="2201249"/>
    <lineage>
        <taxon>Bacteria</taxon>
        <taxon>Bacillati</taxon>
        <taxon>Bacillota</taxon>
        <taxon>Bacilli</taxon>
        <taxon>Lactobacillales</taxon>
        <taxon>Lactobacillaceae</taxon>
        <taxon>Lactobacillus</taxon>
    </lineage>
</organism>
<dbReference type="RefSeq" id="WP_212780865.1">
    <property type="nucleotide sequence ID" value="NZ_BMAY01000006.1"/>
</dbReference>
<protein>
    <submittedName>
        <fullName evidence="2">Uncharacterized protein</fullName>
    </submittedName>
</protein>
<keyword evidence="1" id="KW-1133">Transmembrane helix</keyword>
<gene>
    <name evidence="2" type="ORF">LCB40_10590</name>
</gene>
<reference evidence="2" key="1">
    <citation type="submission" date="2020-08" db="EMBL/GenBank/DDBJ databases">
        <title>Taxonomic study for Lactobacillus species isolated from hardwood bark.</title>
        <authorList>
            <person name="Tohno M."/>
            <person name="Tanizawa Y."/>
        </authorList>
    </citation>
    <scope>NUCLEOTIDE SEQUENCE</scope>
    <source>
        <strain evidence="2">B40</strain>
    </source>
</reference>
<proteinExistence type="predicted"/>
<dbReference type="EMBL" id="BMAY01000006">
    <property type="protein sequence ID" value="GFZ27179.1"/>
    <property type="molecule type" value="Genomic_DNA"/>
</dbReference>
<dbReference type="AlphaFoldDB" id="A0A916VJ64"/>